<dbReference type="Gene3D" id="2.70.70.10">
    <property type="entry name" value="Glucose Permease (Domain IIA)"/>
    <property type="match status" value="1"/>
</dbReference>
<keyword evidence="4" id="KW-1185">Reference proteome</keyword>
<evidence type="ECO:0000259" key="1">
    <source>
        <dbReference type="Pfam" id="PF01464"/>
    </source>
</evidence>
<dbReference type="InterPro" id="IPR016047">
    <property type="entry name" value="M23ase_b-sheet_dom"/>
</dbReference>
<dbReference type="InterPro" id="IPR050570">
    <property type="entry name" value="Cell_wall_metabolism_enzyme"/>
</dbReference>
<dbReference type="SMR" id="A0A5M7B9P0"/>
<comment type="caution">
    <text evidence="3">The sequence shown here is derived from an EMBL/GenBank/DDBJ whole genome shotgun (WGS) entry which is preliminary data.</text>
</comment>
<dbReference type="RefSeq" id="WP_150070746.1">
    <property type="nucleotide sequence ID" value="NZ_VWPH01000021.1"/>
</dbReference>
<proteinExistence type="predicted"/>
<name>A0A5M7B9P0_SACHI</name>
<evidence type="ECO:0000313" key="4">
    <source>
        <dbReference type="Proteomes" id="UP000323946"/>
    </source>
</evidence>
<sequence length="318" mass="33591">MTRALVVLGAVVVLFPVLIVSAVMGALSSLFGGGASQPSAAALSDIPAAYLALYRTAAGVCPGLDWSVLAAIGKIETNHGRSPLPGVHTGENHAGAAGPMQFLAATFAAVTAQHPIPPGGATPPSRYHPHDAIHAAAYYLCDNGARHHRDLHGAIYAYNHADWYVTQVLDQAAHYRTTMTTAPHGGGWVVPVQGRCTSRFGPRDGEFHRGLDISAPIGTPIRAAAEGTVLNAGPATGYGLWVRIQHPDGVITTYGHNHRNLTRPGDHVQAGQVIAEVGNRGESTGPHLHFQIDTHGQPTDPAEYYRREGIDVCNHHDT</sequence>
<dbReference type="InterPro" id="IPR011055">
    <property type="entry name" value="Dup_hybrid_motif"/>
</dbReference>
<dbReference type="Pfam" id="PF01551">
    <property type="entry name" value="Peptidase_M23"/>
    <property type="match status" value="1"/>
</dbReference>
<dbReference type="InterPro" id="IPR023346">
    <property type="entry name" value="Lysozyme-like_dom_sf"/>
</dbReference>
<dbReference type="AlphaFoldDB" id="A0A5M7B9P0"/>
<gene>
    <name evidence="3" type="ORF">F1721_32860</name>
</gene>
<dbReference type="CDD" id="cd12797">
    <property type="entry name" value="M23_peptidase"/>
    <property type="match status" value="1"/>
</dbReference>
<dbReference type="Pfam" id="PF01464">
    <property type="entry name" value="SLT"/>
    <property type="match status" value="1"/>
</dbReference>
<dbReference type="OrthoDB" id="5244330at2"/>
<dbReference type="CDD" id="cd13399">
    <property type="entry name" value="Slt35-like"/>
    <property type="match status" value="1"/>
</dbReference>
<protein>
    <submittedName>
        <fullName evidence="3">Peptidoglycan DD-metalloendopeptidase family protein</fullName>
    </submittedName>
</protein>
<dbReference type="InterPro" id="IPR008258">
    <property type="entry name" value="Transglycosylase_SLT_dom_1"/>
</dbReference>
<dbReference type="Proteomes" id="UP000323946">
    <property type="component" value="Unassembled WGS sequence"/>
</dbReference>
<dbReference type="SUPFAM" id="SSF51261">
    <property type="entry name" value="Duplicated hybrid motif"/>
    <property type="match status" value="1"/>
</dbReference>
<feature type="domain" description="Transglycosylase SLT" evidence="1">
    <location>
        <begin position="92"/>
        <end position="172"/>
    </location>
</feature>
<reference evidence="3 4" key="1">
    <citation type="submission" date="2019-09" db="EMBL/GenBank/DDBJ databases">
        <title>Draft genome sequence of the thermophilic Saccharopolyspora hirsuta VKM Ac-666T.</title>
        <authorList>
            <person name="Lobastova T.G."/>
            <person name="Fokina V."/>
            <person name="Bragin E.Y."/>
            <person name="Shtratnikova V.Y."/>
            <person name="Starodumova I.P."/>
            <person name="Tarlachkov S.V."/>
            <person name="Donova M.V."/>
        </authorList>
    </citation>
    <scope>NUCLEOTIDE SEQUENCE [LARGE SCALE GENOMIC DNA]</scope>
    <source>
        <strain evidence="3 4">VKM Ac-666</strain>
    </source>
</reference>
<evidence type="ECO:0000259" key="2">
    <source>
        <dbReference type="Pfam" id="PF01551"/>
    </source>
</evidence>
<dbReference type="PANTHER" id="PTHR21666:SF270">
    <property type="entry name" value="MUREIN HYDROLASE ACTIVATOR ENVC"/>
    <property type="match status" value="1"/>
</dbReference>
<evidence type="ECO:0000313" key="3">
    <source>
        <dbReference type="EMBL" id="KAA5825430.1"/>
    </source>
</evidence>
<dbReference type="EMBL" id="VWPH01000021">
    <property type="protein sequence ID" value="KAA5825430.1"/>
    <property type="molecule type" value="Genomic_DNA"/>
</dbReference>
<dbReference type="GO" id="GO:0004222">
    <property type="term" value="F:metalloendopeptidase activity"/>
    <property type="evidence" value="ECO:0007669"/>
    <property type="project" value="TreeGrafter"/>
</dbReference>
<dbReference type="SUPFAM" id="SSF53955">
    <property type="entry name" value="Lysozyme-like"/>
    <property type="match status" value="1"/>
</dbReference>
<dbReference type="Gene3D" id="1.10.530.10">
    <property type="match status" value="1"/>
</dbReference>
<organism evidence="3 4">
    <name type="scientific">Saccharopolyspora hirsuta</name>
    <dbReference type="NCBI Taxonomy" id="1837"/>
    <lineage>
        <taxon>Bacteria</taxon>
        <taxon>Bacillati</taxon>
        <taxon>Actinomycetota</taxon>
        <taxon>Actinomycetes</taxon>
        <taxon>Pseudonocardiales</taxon>
        <taxon>Pseudonocardiaceae</taxon>
        <taxon>Saccharopolyspora</taxon>
    </lineage>
</organism>
<accession>A0A5M7B9P0</accession>
<feature type="domain" description="M23ase beta-sheet core" evidence="2">
    <location>
        <begin position="207"/>
        <end position="301"/>
    </location>
</feature>
<dbReference type="PANTHER" id="PTHR21666">
    <property type="entry name" value="PEPTIDASE-RELATED"/>
    <property type="match status" value="1"/>
</dbReference>